<accession>A0A9P4NL62</accession>
<name>A0A9P4NL62_9PEZI</name>
<keyword evidence="2" id="KW-1185">Reference proteome</keyword>
<evidence type="ECO:0000313" key="2">
    <source>
        <dbReference type="Proteomes" id="UP000800235"/>
    </source>
</evidence>
<dbReference type="EMBL" id="MU007067">
    <property type="protein sequence ID" value="KAF2425766.1"/>
    <property type="molecule type" value="Genomic_DNA"/>
</dbReference>
<gene>
    <name evidence="1" type="ORF">EJ08DRAFT_382364</name>
</gene>
<reference evidence="1" key="1">
    <citation type="journal article" date="2020" name="Stud. Mycol.">
        <title>101 Dothideomycetes genomes: a test case for predicting lifestyles and emergence of pathogens.</title>
        <authorList>
            <person name="Haridas S."/>
            <person name="Albert R."/>
            <person name="Binder M."/>
            <person name="Bloem J."/>
            <person name="Labutti K."/>
            <person name="Salamov A."/>
            <person name="Andreopoulos B."/>
            <person name="Baker S."/>
            <person name="Barry K."/>
            <person name="Bills G."/>
            <person name="Bluhm B."/>
            <person name="Cannon C."/>
            <person name="Castanera R."/>
            <person name="Culley D."/>
            <person name="Daum C."/>
            <person name="Ezra D."/>
            <person name="Gonzalez J."/>
            <person name="Henrissat B."/>
            <person name="Kuo A."/>
            <person name="Liang C."/>
            <person name="Lipzen A."/>
            <person name="Lutzoni F."/>
            <person name="Magnuson J."/>
            <person name="Mondo S."/>
            <person name="Nolan M."/>
            <person name="Ohm R."/>
            <person name="Pangilinan J."/>
            <person name="Park H.-J."/>
            <person name="Ramirez L."/>
            <person name="Alfaro M."/>
            <person name="Sun H."/>
            <person name="Tritt A."/>
            <person name="Yoshinaga Y."/>
            <person name="Zwiers L.-H."/>
            <person name="Turgeon B."/>
            <person name="Goodwin S."/>
            <person name="Spatafora J."/>
            <person name="Crous P."/>
            <person name="Grigoriev I."/>
        </authorList>
    </citation>
    <scope>NUCLEOTIDE SEQUENCE</scope>
    <source>
        <strain evidence="1">CBS 130266</strain>
    </source>
</reference>
<protein>
    <submittedName>
        <fullName evidence="1">Uncharacterized protein</fullName>
    </submittedName>
</protein>
<comment type="caution">
    <text evidence="1">The sequence shown here is derived from an EMBL/GenBank/DDBJ whole genome shotgun (WGS) entry which is preliminary data.</text>
</comment>
<dbReference type="Proteomes" id="UP000800235">
    <property type="component" value="Unassembled WGS sequence"/>
</dbReference>
<sequence length="154" mass="17405">MKRILPHHRLEDFVLWLDVLSSTCNLKVLGFIPLHAHVSPASCLMATCHSGELDQSQVSLVHVKVSPARPHTSLTSVQIERIHLFHLALCKIVELIPFAIQLCTSNLDTIQPHGRPQIPGKLGIEAVTFQSPLRFTFIWFWASQYKPSQSRHES</sequence>
<evidence type="ECO:0000313" key="1">
    <source>
        <dbReference type="EMBL" id="KAF2425766.1"/>
    </source>
</evidence>
<organism evidence="1 2">
    <name type="scientific">Tothia fuscella</name>
    <dbReference type="NCBI Taxonomy" id="1048955"/>
    <lineage>
        <taxon>Eukaryota</taxon>
        <taxon>Fungi</taxon>
        <taxon>Dikarya</taxon>
        <taxon>Ascomycota</taxon>
        <taxon>Pezizomycotina</taxon>
        <taxon>Dothideomycetes</taxon>
        <taxon>Pleosporomycetidae</taxon>
        <taxon>Venturiales</taxon>
        <taxon>Cylindrosympodiaceae</taxon>
        <taxon>Tothia</taxon>
    </lineage>
</organism>
<proteinExistence type="predicted"/>
<dbReference type="AlphaFoldDB" id="A0A9P4NL62"/>